<dbReference type="Pfam" id="PF00441">
    <property type="entry name" value="Acyl-CoA_dh_1"/>
    <property type="match status" value="1"/>
</dbReference>
<dbReference type="InterPro" id="IPR009100">
    <property type="entry name" value="AcylCoA_DH/oxidase_NM_dom_sf"/>
</dbReference>
<dbReference type="Proteomes" id="UP000001918">
    <property type="component" value="Chromosome"/>
</dbReference>
<dbReference type="HOGENOM" id="CLU_018204_5_1_11"/>
<dbReference type="Pfam" id="PF02771">
    <property type="entry name" value="Acyl-CoA_dh_N"/>
    <property type="match status" value="1"/>
</dbReference>
<dbReference type="SUPFAM" id="SSF56645">
    <property type="entry name" value="Acyl-CoA dehydrogenase NM domain-like"/>
    <property type="match status" value="1"/>
</dbReference>
<dbReference type="InterPro" id="IPR036250">
    <property type="entry name" value="AcylCo_DH-like_C"/>
</dbReference>
<dbReference type="RefSeq" id="WP_012854915.1">
    <property type="nucleotide sequence ID" value="NC_013510.1"/>
</dbReference>
<name>D1A635_THECD</name>
<evidence type="ECO:0000256" key="1">
    <source>
        <dbReference type="ARBA" id="ARBA00001974"/>
    </source>
</evidence>
<dbReference type="PANTHER" id="PTHR43884">
    <property type="entry name" value="ACYL-COA DEHYDROGENASE"/>
    <property type="match status" value="1"/>
</dbReference>
<protein>
    <submittedName>
        <fullName evidence="8">Acyl-CoA dehydrogenase domain protein</fullName>
    </submittedName>
</protein>
<keyword evidence="9" id="KW-1185">Reference proteome</keyword>
<evidence type="ECO:0000259" key="7">
    <source>
        <dbReference type="Pfam" id="PF02771"/>
    </source>
</evidence>
<reference evidence="8 9" key="1">
    <citation type="journal article" date="2011" name="Stand. Genomic Sci.">
        <title>Complete genome sequence of Thermomonospora curvata type strain (B9).</title>
        <authorList>
            <person name="Chertkov O."/>
            <person name="Sikorski J."/>
            <person name="Nolan M."/>
            <person name="Lapidus A."/>
            <person name="Lucas S."/>
            <person name="Del Rio T.G."/>
            <person name="Tice H."/>
            <person name="Cheng J.F."/>
            <person name="Goodwin L."/>
            <person name="Pitluck S."/>
            <person name="Liolios K."/>
            <person name="Ivanova N."/>
            <person name="Mavromatis K."/>
            <person name="Mikhailova N."/>
            <person name="Ovchinnikova G."/>
            <person name="Pati A."/>
            <person name="Chen A."/>
            <person name="Palaniappan K."/>
            <person name="Djao O.D."/>
            <person name="Land M."/>
            <person name="Hauser L."/>
            <person name="Chang Y.J."/>
            <person name="Jeffries C.D."/>
            <person name="Brettin T."/>
            <person name="Han C."/>
            <person name="Detter J.C."/>
            <person name="Rohde M."/>
            <person name="Goker M."/>
            <person name="Woyke T."/>
            <person name="Bristow J."/>
            <person name="Eisen J.A."/>
            <person name="Markowitz V."/>
            <person name="Hugenholtz P."/>
            <person name="Klenk H.P."/>
            <person name="Kyrpides N.C."/>
        </authorList>
    </citation>
    <scope>NUCLEOTIDE SEQUENCE [LARGE SCALE GENOMIC DNA]</scope>
    <source>
        <strain evidence="9">ATCC 19995 / DSM 43183 / JCM 3096 / KCTC 9072 / NBRC 15933 / NCIMB 10081 / Henssen B9</strain>
    </source>
</reference>
<organism evidence="8 9">
    <name type="scientific">Thermomonospora curvata (strain ATCC 19995 / DSM 43183 / JCM 3096 / KCTC 9072 / NBRC 15933 / NCIMB 10081 / Henssen B9)</name>
    <dbReference type="NCBI Taxonomy" id="471852"/>
    <lineage>
        <taxon>Bacteria</taxon>
        <taxon>Bacillati</taxon>
        <taxon>Actinomycetota</taxon>
        <taxon>Actinomycetes</taxon>
        <taxon>Streptosporangiales</taxon>
        <taxon>Thermomonosporaceae</taxon>
        <taxon>Thermomonospora</taxon>
    </lineage>
</organism>
<evidence type="ECO:0000313" key="8">
    <source>
        <dbReference type="EMBL" id="ACZ00134.1"/>
    </source>
</evidence>
<dbReference type="InterPro" id="IPR037069">
    <property type="entry name" value="AcylCoA_DH/ox_N_sf"/>
</dbReference>
<dbReference type="SUPFAM" id="SSF47203">
    <property type="entry name" value="Acyl-CoA dehydrogenase C-terminal domain-like"/>
    <property type="match status" value="1"/>
</dbReference>
<evidence type="ECO:0000256" key="5">
    <source>
        <dbReference type="ARBA" id="ARBA00023002"/>
    </source>
</evidence>
<dbReference type="InterPro" id="IPR009075">
    <property type="entry name" value="AcylCo_DH/oxidase_C"/>
</dbReference>
<comment type="cofactor">
    <cofactor evidence="1">
        <name>FAD</name>
        <dbReference type="ChEBI" id="CHEBI:57692"/>
    </cofactor>
</comment>
<comment type="similarity">
    <text evidence="2">Belongs to the acyl-CoA dehydrogenase family.</text>
</comment>
<evidence type="ECO:0000256" key="3">
    <source>
        <dbReference type="ARBA" id="ARBA00022630"/>
    </source>
</evidence>
<dbReference type="GO" id="GO:0050660">
    <property type="term" value="F:flavin adenine dinucleotide binding"/>
    <property type="evidence" value="ECO:0007669"/>
    <property type="project" value="InterPro"/>
</dbReference>
<dbReference type="OrthoDB" id="4607453at2"/>
<accession>D1A635</accession>
<keyword evidence="4" id="KW-0274">FAD</keyword>
<dbReference type="EMBL" id="CP001738">
    <property type="protein sequence ID" value="ACZ00134.1"/>
    <property type="molecule type" value="Genomic_DNA"/>
</dbReference>
<evidence type="ECO:0000313" key="9">
    <source>
        <dbReference type="Proteomes" id="UP000001918"/>
    </source>
</evidence>
<sequence>MRLGLTPEQQQFGTVAAELMAKPDADHWAALAELGATAVLVPESHGGLGGDETDLLAVLEEAGRAALADPLVEASVAARLLAGLGGELADEWLPKLASGEALVVFADGPYIPHGERADLILAERDGAICTAKAGQAQPSTDPARALTTAVEHVPVAEGEQARALLAEARDRGAALTAVYLLGVARRMIDMSVTYTKERTQFGRPIGSFQAVKHHLADALVAVDFARPPAYRAAYSLARSAPTASRDCSMAKAMASEAALLTARKALQVHGAIGYTLEYDLHRWMRRAWTLAAAWGDATHHQRRVAAALLDTEGEPARLP</sequence>
<evidence type="ECO:0000256" key="4">
    <source>
        <dbReference type="ARBA" id="ARBA00022827"/>
    </source>
</evidence>
<evidence type="ECO:0000256" key="2">
    <source>
        <dbReference type="ARBA" id="ARBA00009347"/>
    </source>
</evidence>
<dbReference type="AlphaFoldDB" id="D1A635"/>
<dbReference type="eggNOG" id="COG1960">
    <property type="taxonomic scope" value="Bacteria"/>
</dbReference>
<gene>
    <name evidence="8" type="ordered locus">Tcur_4612</name>
</gene>
<keyword evidence="5" id="KW-0560">Oxidoreductase</keyword>
<dbReference type="Gene3D" id="1.20.140.10">
    <property type="entry name" value="Butyryl-CoA Dehydrogenase, subunit A, domain 3"/>
    <property type="match status" value="1"/>
</dbReference>
<proteinExistence type="inferred from homology"/>
<dbReference type="Gene3D" id="1.10.540.10">
    <property type="entry name" value="Acyl-CoA dehydrogenase/oxidase, N-terminal domain"/>
    <property type="match status" value="1"/>
</dbReference>
<feature type="domain" description="Acyl-CoA dehydrogenase/oxidase N-terminal" evidence="7">
    <location>
        <begin position="24"/>
        <end position="100"/>
    </location>
</feature>
<dbReference type="InterPro" id="IPR013786">
    <property type="entry name" value="AcylCoA_DH/ox_N"/>
</dbReference>
<dbReference type="GO" id="GO:0003995">
    <property type="term" value="F:acyl-CoA dehydrogenase activity"/>
    <property type="evidence" value="ECO:0007669"/>
    <property type="project" value="TreeGrafter"/>
</dbReference>
<keyword evidence="3" id="KW-0285">Flavoprotein</keyword>
<dbReference type="KEGG" id="tcu:Tcur_4612"/>
<dbReference type="STRING" id="471852.Tcur_4612"/>
<feature type="domain" description="Acyl-CoA dehydrogenase/oxidase C-terminal" evidence="6">
    <location>
        <begin position="171"/>
        <end position="308"/>
    </location>
</feature>
<evidence type="ECO:0000259" key="6">
    <source>
        <dbReference type="Pfam" id="PF00441"/>
    </source>
</evidence>
<dbReference type="PANTHER" id="PTHR43884:SF20">
    <property type="entry name" value="ACYL-COA DEHYDROGENASE FADE28"/>
    <property type="match status" value="1"/>
</dbReference>